<accession>A0A4R2RPV8</accession>
<gene>
    <name evidence="1" type="primary">pxpA</name>
    <name evidence="2" type="ORF">EDD73_10657</name>
</gene>
<comment type="subunit">
    <text evidence="1">Forms a complex composed of PxpA, PxpB and PxpC.</text>
</comment>
<dbReference type="AlphaFoldDB" id="A0A4R2RPV8"/>
<dbReference type="SUPFAM" id="SSF88713">
    <property type="entry name" value="Glycoside hydrolase/deacetylase"/>
    <property type="match status" value="1"/>
</dbReference>
<dbReference type="PANTHER" id="PTHR30292">
    <property type="entry name" value="UNCHARACTERIZED PROTEIN YBGL-RELATED"/>
    <property type="match status" value="1"/>
</dbReference>
<dbReference type="EC" id="3.5.2.9" evidence="1"/>
<reference evidence="2 3" key="1">
    <citation type="submission" date="2019-03" db="EMBL/GenBank/DDBJ databases">
        <title>Genomic Encyclopedia of Type Strains, Phase IV (KMG-IV): sequencing the most valuable type-strain genomes for metagenomic binning, comparative biology and taxonomic classification.</title>
        <authorList>
            <person name="Goeker M."/>
        </authorList>
    </citation>
    <scope>NUCLEOTIDE SEQUENCE [LARGE SCALE GENOMIC DNA]</scope>
    <source>
        <strain evidence="2 3">DSM 11170</strain>
    </source>
</reference>
<evidence type="ECO:0000313" key="3">
    <source>
        <dbReference type="Proteomes" id="UP000294813"/>
    </source>
</evidence>
<keyword evidence="1" id="KW-0067">ATP-binding</keyword>
<keyword evidence="3" id="KW-1185">Reference proteome</keyword>
<sequence>MAERVMTLDLNCDMGEGFGIYRLGDDSALLEQITSANIACGWHGGDPRIMRRTVAQALARGVAVGAHPGLPDREGFGRRDMNLSAQEVYDLVLYQMGALEAFLRPQGGKLHHVKPHGALYNQAAQRADWAGAIAQAVADFDQNVVLVGLAGSLLCAAGRRVGLTVAEEVFADRTYQADGSLTPRHQADALLTDVHQALEQVLTMVRTGTVVARTGEHVPIKADTICIHGDHPGAAQFAERLRQGLRAEGITIRALNQPARIGDDAERKC</sequence>
<dbReference type="OrthoDB" id="9773478at2"/>
<dbReference type="InterPro" id="IPR011330">
    <property type="entry name" value="Glyco_hydro/deAcase_b/a-brl"/>
</dbReference>
<evidence type="ECO:0000256" key="1">
    <source>
        <dbReference type="HAMAP-Rule" id="MF_00691"/>
    </source>
</evidence>
<protein>
    <recommendedName>
        <fullName evidence="1">5-oxoprolinase subunit A</fullName>
        <shortName evidence="1">5-OPase subunit A</shortName>
        <ecNumber evidence="1">3.5.2.9</ecNumber>
    </recommendedName>
    <alternativeName>
        <fullName evidence="1">5-oxoprolinase (ATP-hydrolyzing) subunit A</fullName>
    </alternativeName>
</protein>
<dbReference type="NCBIfam" id="NF003814">
    <property type="entry name" value="PRK05406.1-3"/>
    <property type="match status" value="1"/>
</dbReference>
<comment type="caution">
    <text evidence="2">The sequence shown here is derived from an EMBL/GenBank/DDBJ whole genome shotgun (WGS) entry which is preliminary data.</text>
</comment>
<dbReference type="NCBIfam" id="NF003816">
    <property type="entry name" value="PRK05406.1-5"/>
    <property type="match status" value="1"/>
</dbReference>
<organism evidence="2 3">
    <name type="scientific">Heliophilum fasciatum</name>
    <dbReference type="NCBI Taxonomy" id="35700"/>
    <lineage>
        <taxon>Bacteria</taxon>
        <taxon>Bacillati</taxon>
        <taxon>Bacillota</taxon>
        <taxon>Clostridia</taxon>
        <taxon>Eubacteriales</taxon>
        <taxon>Heliobacteriaceae</taxon>
        <taxon>Heliophilum</taxon>
    </lineage>
</organism>
<comment type="similarity">
    <text evidence="1">Belongs to the LamB/PxpA family.</text>
</comment>
<dbReference type="GO" id="GO:0017168">
    <property type="term" value="F:5-oxoprolinase (ATP-hydrolyzing) activity"/>
    <property type="evidence" value="ECO:0007669"/>
    <property type="project" value="UniProtKB-UniRule"/>
</dbReference>
<dbReference type="CDD" id="cd10787">
    <property type="entry name" value="LamB_YcsF_like"/>
    <property type="match status" value="1"/>
</dbReference>
<proteinExistence type="inferred from homology"/>
<comment type="function">
    <text evidence="1">Catalyzes the cleavage of 5-oxoproline to form L-glutamate coupled to the hydrolysis of ATP to ADP and inorganic phosphate.</text>
</comment>
<keyword evidence="1" id="KW-0547">Nucleotide-binding</keyword>
<dbReference type="GO" id="GO:0005975">
    <property type="term" value="P:carbohydrate metabolic process"/>
    <property type="evidence" value="ECO:0007669"/>
    <property type="project" value="InterPro"/>
</dbReference>
<dbReference type="Pfam" id="PF03746">
    <property type="entry name" value="LamB_YcsF"/>
    <property type="match status" value="1"/>
</dbReference>
<name>A0A4R2RPV8_9FIRM</name>
<dbReference type="GO" id="GO:0005524">
    <property type="term" value="F:ATP binding"/>
    <property type="evidence" value="ECO:0007669"/>
    <property type="project" value="UniProtKB-UniRule"/>
</dbReference>
<evidence type="ECO:0000313" key="2">
    <source>
        <dbReference type="EMBL" id="TCP65174.1"/>
    </source>
</evidence>
<comment type="catalytic activity">
    <reaction evidence="1">
        <text>5-oxo-L-proline + ATP + 2 H2O = L-glutamate + ADP + phosphate + H(+)</text>
        <dbReference type="Rhea" id="RHEA:10348"/>
        <dbReference type="ChEBI" id="CHEBI:15377"/>
        <dbReference type="ChEBI" id="CHEBI:15378"/>
        <dbReference type="ChEBI" id="CHEBI:29985"/>
        <dbReference type="ChEBI" id="CHEBI:30616"/>
        <dbReference type="ChEBI" id="CHEBI:43474"/>
        <dbReference type="ChEBI" id="CHEBI:58402"/>
        <dbReference type="ChEBI" id="CHEBI:456216"/>
        <dbReference type="EC" id="3.5.2.9"/>
    </reaction>
</comment>
<dbReference type="RefSeq" id="WP_131918593.1">
    <property type="nucleotide sequence ID" value="NZ_JAOQNU010000006.1"/>
</dbReference>
<dbReference type="PANTHER" id="PTHR30292:SF0">
    <property type="entry name" value="5-OXOPROLINASE SUBUNIT A"/>
    <property type="match status" value="1"/>
</dbReference>
<dbReference type="InterPro" id="IPR005501">
    <property type="entry name" value="LamB/YcsF/PxpA-like"/>
</dbReference>
<dbReference type="HAMAP" id="MF_00691">
    <property type="entry name" value="PxpA"/>
    <property type="match status" value="1"/>
</dbReference>
<dbReference type="EMBL" id="SLXT01000006">
    <property type="protein sequence ID" value="TCP65174.1"/>
    <property type="molecule type" value="Genomic_DNA"/>
</dbReference>
<dbReference type="Gene3D" id="3.20.20.370">
    <property type="entry name" value="Glycoside hydrolase/deacetylase"/>
    <property type="match status" value="1"/>
</dbReference>
<dbReference type="Proteomes" id="UP000294813">
    <property type="component" value="Unassembled WGS sequence"/>
</dbReference>
<keyword evidence="1" id="KW-0378">Hydrolase</keyword>